<name>A0A0F9SQN6_9ZZZZ</name>
<protein>
    <submittedName>
        <fullName evidence="1">Uncharacterized protein</fullName>
    </submittedName>
</protein>
<organism evidence="1">
    <name type="scientific">marine sediment metagenome</name>
    <dbReference type="NCBI Taxonomy" id="412755"/>
    <lineage>
        <taxon>unclassified sequences</taxon>
        <taxon>metagenomes</taxon>
        <taxon>ecological metagenomes</taxon>
    </lineage>
</organism>
<evidence type="ECO:0000313" key="1">
    <source>
        <dbReference type="EMBL" id="KKN31488.1"/>
    </source>
</evidence>
<reference evidence="1" key="1">
    <citation type="journal article" date="2015" name="Nature">
        <title>Complex archaea that bridge the gap between prokaryotes and eukaryotes.</title>
        <authorList>
            <person name="Spang A."/>
            <person name="Saw J.H."/>
            <person name="Jorgensen S.L."/>
            <person name="Zaremba-Niedzwiedzka K."/>
            <person name="Martijn J."/>
            <person name="Lind A.E."/>
            <person name="van Eijk R."/>
            <person name="Schleper C."/>
            <person name="Guy L."/>
            <person name="Ettema T.J."/>
        </authorList>
    </citation>
    <scope>NUCLEOTIDE SEQUENCE</scope>
</reference>
<comment type="caution">
    <text evidence="1">The sequence shown here is derived from an EMBL/GenBank/DDBJ whole genome shotgun (WGS) entry which is preliminary data.</text>
</comment>
<gene>
    <name evidence="1" type="ORF">LCGC14_0823610</name>
</gene>
<dbReference type="EMBL" id="LAZR01002325">
    <property type="protein sequence ID" value="KKN31488.1"/>
    <property type="molecule type" value="Genomic_DNA"/>
</dbReference>
<dbReference type="AlphaFoldDB" id="A0A0F9SQN6"/>
<accession>A0A0F9SQN6</accession>
<proteinExistence type="predicted"/>
<sequence length="64" mass="7678">MTRWQKQMNHTAIEQSLWWTVYRTVGVSLDNRGRRDCSLPVMAVITNEVWWPLDQQLDHRPRGL</sequence>